<organism evidence="2 3">
    <name type="scientific">Gadus morhua</name>
    <name type="common">Atlantic cod</name>
    <dbReference type="NCBI Taxonomy" id="8049"/>
    <lineage>
        <taxon>Eukaryota</taxon>
        <taxon>Metazoa</taxon>
        <taxon>Chordata</taxon>
        <taxon>Craniata</taxon>
        <taxon>Vertebrata</taxon>
        <taxon>Euteleostomi</taxon>
        <taxon>Actinopterygii</taxon>
        <taxon>Neopterygii</taxon>
        <taxon>Teleostei</taxon>
        <taxon>Neoteleostei</taxon>
        <taxon>Acanthomorphata</taxon>
        <taxon>Zeiogadaria</taxon>
        <taxon>Gadariae</taxon>
        <taxon>Gadiformes</taxon>
        <taxon>Gadoidei</taxon>
        <taxon>Gadidae</taxon>
        <taxon>Gadus</taxon>
    </lineage>
</organism>
<sequence>MRMAMKHDADADDDPPYMVIKTRDDHRDHNFSRSEPPQHISSVPGRGDMFGMAFQLGEEYEKKKKKLQQELRLDYRSFVSKKTDLNLNHPSTQPETLSLLFDERKSAKEKLRDERKKEYNLFLKEQEGLKSGVSKRQSSLPSKSSPWGLDTDPLPRSAGASPVLLPDHHQHSDDGFHDDPPPPARRGRSTPQEEDGGGPYPRRRRRQWEVGREAGETPAVVVLRGGAYERRRPPRRRGRRKSRAEYSSEEEEEETASGEEEELEYGGKEYDQGTDGGRGGAGRREGRRKEDRADRRQRSRKEDHLVPPHQATRGGGVLKPRSATSSMNRPATDPLAMMTTERARSAAPRPRAEAVATGLAIGAVEGSEVAQMKKERYRLELLEQMAEKQRSKRREKDLDMRSITTGASDPEKKPDRFAQLGSSTPRYDVLGRGPPQGDQREAPGAEAPLERWPPPGRPRVGFSIPGSAPVRGVAGPGVLVPPLPPSTQEFHRSMSTALGEMAAPRPVGLPPLIPPALTDSYRTPYDEAYRYYGARDPLDPNLPYYNPHHGGGAGGGGGGYQPLAPGPLGGPPPLGPPRPPGGQQAAVSLAVLGVMPEERSGQTKASAMSYGEALKQQIQEIREGKTRDREEAERYHAKLEEEMRAYEPWGRGGAGAPIRDKGGNLISDLKKMHKTNENAYINSGGGARTEGAVPSPQAAFPQDNDVPHNQSQHQTAGVTPREGAPHFARNKVFPDEPRPHRLLEQKDYLHCLELQVRARPSQ</sequence>
<evidence type="ECO:0008006" key="4">
    <source>
        <dbReference type="Google" id="ProtNLM"/>
    </source>
</evidence>
<dbReference type="InterPro" id="IPR026708">
    <property type="entry name" value="CSPP1"/>
</dbReference>
<feature type="region of interest" description="Disordered" evidence="1">
    <location>
        <begin position="542"/>
        <end position="583"/>
    </location>
</feature>
<feature type="region of interest" description="Disordered" evidence="1">
    <location>
        <begin position="1"/>
        <end position="47"/>
    </location>
</feature>
<dbReference type="GO" id="GO:0000922">
    <property type="term" value="C:spindle pole"/>
    <property type="evidence" value="ECO:0007669"/>
    <property type="project" value="InterPro"/>
</dbReference>
<accession>A0A8C5FCN9</accession>
<reference evidence="2" key="2">
    <citation type="submission" date="2025-09" db="UniProtKB">
        <authorList>
            <consortium name="Ensembl"/>
        </authorList>
    </citation>
    <scope>IDENTIFICATION</scope>
</reference>
<dbReference type="Ensembl" id="ENSGMOT00000036718.1">
    <property type="protein sequence ID" value="ENSGMOP00000026984.1"/>
    <property type="gene ID" value="ENSGMOG00000030259.1"/>
</dbReference>
<evidence type="ECO:0000313" key="3">
    <source>
        <dbReference type="Proteomes" id="UP000694546"/>
    </source>
</evidence>
<dbReference type="AlphaFoldDB" id="A0A8C5FCN9"/>
<dbReference type="Proteomes" id="UP000694546">
    <property type="component" value="Chromosome 23"/>
</dbReference>
<feature type="compositionally biased region" description="Basic and acidic residues" evidence="1">
    <location>
        <begin position="386"/>
        <end position="400"/>
    </location>
</feature>
<feature type="compositionally biased region" description="Acidic residues" evidence="1">
    <location>
        <begin position="247"/>
        <end position="264"/>
    </location>
</feature>
<keyword evidence="3" id="KW-1185">Reference proteome</keyword>
<dbReference type="GO" id="GO:0005874">
    <property type="term" value="C:microtubule"/>
    <property type="evidence" value="ECO:0007669"/>
    <property type="project" value="InterPro"/>
</dbReference>
<protein>
    <recommendedName>
        <fullName evidence="4">Centrosome and spindle pole-associated protein 1</fullName>
    </recommendedName>
</protein>
<feature type="region of interest" description="Disordered" evidence="1">
    <location>
        <begin position="386"/>
        <end position="468"/>
    </location>
</feature>
<feature type="compositionally biased region" description="Basic and acidic residues" evidence="1">
    <location>
        <begin position="282"/>
        <end position="306"/>
    </location>
</feature>
<dbReference type="GeneTree" id="ENSGT00390000015084"/>
<reference evidence="2" key="1">
    <citation type="submission" date="2025-08" db="UniProtKB">
        <authorList>
            <consortium name="Ensembl"/>
        </authorList>
    </citation>
    <scope>IDENTIFICATION</scope>
</reference>
<dbReference type="GO" id="GO:0005813">
    <property type="term" value="C:centrosome"/>
    <property type="evidence" value="ECO:0007669"/>
    <property type="project" value="InterPro"/>
</dbReference>
<feature type="compositionally biased region" description="Low complexity" evidence="1">
    <location>
        <begin position="134"/>
        <end position="146"/>
    </location>
</feature>
<feature type="compositionally biased region" description="Polar residues" evidence="1">
    <location>
        <begin position="707"/>
        <end position="717"/>
    </location>
</feature>
<proteinExistence type="predicted"/>
<evidence type="ECO:0000256" key="1">
    <source>
        <dbReference type="SAM" id="MobiDB-lite"/>
    </source>
</evidence>
<dbReference type="PANTHER" id="PTHR21616">
    <property type="entry name" value="CENTROSOME SPINDLE POLE ASSOCIATED PROTEIN"/>
    <property type="match status" value="1"/>
</dbReference>
<feature type="region of interest" description="Disordered" evidence="1">
    <location>
        <begin position="121"/>
        <end position="351"/>
    </location>
</feature>
<evidence type="ECO:0000313" key="2">
    <source>
        <dbReference type="Ensembl" id="ENSGMOP00000026984.1"/>
    </source>
</evidence>
<feature type="compositionally biased region" description="Pro residues" evidence="1">
    <location>
        <begin position="564"/>
        <end position="580"/>
    </location>
</feature>
<dbReference type="GO" id="GO:0032467">
    <property type="term" value="P:positive regulation of cytokinesis"/>
    <property type="evidence" value="ECO:0007669"/>
    <property type="project" value="InterPro"/>
</dbReference>
<feature type="compositionally biased region" description="Basic residues" evidence="1">
    <location>
        <begin position="232"/>
        <end position="242"/>
    </location>
</feature>
<feature type="region of interest" description="Disordered" evidence="1">
    <location>
        <begin position="678"/>
        <end position="739"/>
    </location>
</feature>
<feature type="compositionally biased region" description="Gly residues" evidence="1">
    <location>
        <begin position="549"/>
        <end position="560"/>
    </location>
</feature>
<feature type="compositionally biased region" description="Basic and acidic residues" evidence="1">
    <location>
        <begin position="166"/>
        <end position="180"/>
    </location>
</feature>
<name>A0A8C5FCN9_GADMO</name>
<feature type="compositionally biased region" description="Basic and acidic residues" evidence="1">
    <location>
        <begin position="21"/>
        <end position="32"/>
    </location>
</feature>
<dbReference type="PANTHER" id="PTHR21616:SF2">
    <property type="entry name" value="CENTROSOME AND SPINDLE POLE-ASSOCIATED PROTEIN 1"/>
    <property type="match status" value="1"/>
</dbReference>